<protein>
    <submittedName>
        <fullName evidence="2">Uncharacterized protein</fullName>
    </submittedName>
</protein>
<gene>
    <name evidence="1" type="ORF">UFOVP503_46</name>
    <name evidence="2" type="ORF">UFOVP763_40</name>
</gene>
<name>A0A6J5P194_9CAUD</name>
<evidence type="ECO:0000313" key="1">
    <source>
        <dbReference type="EMBL" id="CAB4146641.1"/>
    </source>
</evidence>
<reference evidence="2" key="1">
    <citation type="submission" date="2020-04" db="EMBL/GenBank/DDBJ databases">
        <authorList>
            <person name="Chiriac C."/>
            <person name="Salcher M."/>
            <person name="Ghai R."/>
            <person name="Kavagutti S V."/>
        </authorList>
    </citation>
    <scope>NUCLEOTIDE SEQUENCE</scope>
</reference>
<organism evidence="2">
    <name type="scientific">uncultured Caudovirales phage</name>
    <dbReference type="NCBI Taxonomy" id="2100421"/>
    <lineage>
        <taxon>Viruses</taxon>
        <taxon>Duplodnaviria</taxon>
        <taxon>Heunggongvirae</taxon>
        <taxon>Uroviricota</taxon>
        <taxon>Caudoviricetes</taxon>
        <taxon>Peduoviridae</taxon>
        <taxon>Maltschvirus</taxon>
        <taxon>Maltschvirus maltsch</taxon>
    </lineage>
</organism>
<accession>A0A6J5P194</accession>
<proteinExistence type="predicted"/>
<dbReference type="EMBL" id="LR796471">
    <property type="protein sequence ID" value="CAB4146641.1"/>
    <property type="molecule type" value="Genomic_DNA"/>
</dbReference>
<sequence>MATAVEILNSPDFINANPATKQAIFDRHIAGTPAFANANEATQAAIRSRFGLALPESGIPQGRTGADQIPGIMPQVQPVAEPERSFIDKARGVVETGVGLVSGAVTAPIVTGAEILGTLTSGKFGTREGIKAGEDLSRRVAQQIQYQPRTRAGQEYTQAVGNALARTGMQGVPINVLNELGVVARPAIQSAPGMARSATTNALARIASNRAEEPGMVGMGAASTEQALQRQVTAEGLRVPVRLTRGQATREPGQQQFEAETAKMYPETVGRPLVEQRRATNDAILKNFDAYADATGSERYGAEMLRPIGKVVDDALVKSANEARSRIRQAYAAAEQSGEMQAPIPYQRLVDYINRQGATVREKLAPILAGVEDQIRLNDPQGTGQISINSMEDIRKFINANTQEGTPNAVHARQLKSLIDQTTEGAGGDLYRAARSLRVQYGRDFENAGFVDRLLKNKPGTTDRAVALEDVWDHAIMRGSLDDTRAVALALKKAGPEGQQAWRELQGQTIAMMKDAVTKGVSRDLSGNRIVSPAKFDSFVRELDSSGKLDYLFGKKGAEEVRALRDTALDVYTSVPGAVNFSNTASSLVRALENLNRTPLGRIPVVGSTIEYAADRARTNQLARQVGEAVNFNAMSAP</sequence>
<dbReference type="EMBL" id="LR796707">
    <property type="protein sequence ID" value="CAB4161284.1"/>
    <property type="molecule type" value="Genomic_DNA"/>
</dbReference>
<evidence type="ECO:0000313" key="2">
    <source>
        <dbReference type="EMBL" id="CAB4161284.1"/>
    </source>
</evidence>